<dbReference type="SUPFAM" id="SSF102405">
    <property type="entry name" value="MCP/YpsA-like"/>
    <property type="match status" value="1"/>
</dbReference>
<evidence type="ECO:0000256" key="1">
    <source>
        <dbReference type="ARBA" id="ARBA00006525"/>
    </source>
</evidence>
<reference evidence="5 6" key="1">
    <citation type="submission" date="2017-12" db="EMBL/GenBank/DDBJ databases">
        <title>Characterization of six clinical isolates of Enterochimera gen. nov., a novel genus of the Yersiniaciae family and the three species Enterochimera arupensis sp. nov., Enterochimera coloradensis sp. nov, and Enterochimera californica sp. nov.</title>
        <authorList>
            <person name="Rossi A."/>
            <person name="Fisher M."/>
        </authorList>
    </citation>
    <scope>NUCLEOTIDE SEQUENCE [LARGE SCALE GENOMIC DNA]</scope>
    <source>
        <strain evidence="6">2016-Iso4</strain>
    </source>
</reference>
<dbReference type="AlphaFoldDB" id="A0A2N5DUF0"/>
<dbReference type="Gene3D" id="1.10.10.10">
    <property type="entry name" value="Winged helix-like DNA-binding domain superfamily/Winged helix DNA-binding domain"/>
    <property type="match status" value="1"/>
</dbReference>
<evidence type="ECO:0000313" key="6">
    <source>
        <dbReference type="Proteomes" id="UP000234503"/>
    </source>
</evidence>
<gene>
    <name evidence="5" type="ORF">CYR32_18955</name>
</gene>
<dbReference type="Pfam" id="PF25317">
    <property type="entry name" value="SAM_SMF"/>
    <property type="match status" value="1"/>
</dbReference>
<dbReference type="InterPro" id="IPR036388">
    <property type="entry name" value="WH-like_DNA-bd_sf"/>
</dbReference>
<comment type="caution">
    <text evidence="5">The sequence shown here is derived from an EMBL/GenBank/DDBJ whole genome shotgun (WGS) entry which is preliminary data.</text>
</comment>
<dbReference type="InterPro" id="IPR041614">
    <property type="entry name" value="DprA_WH"/>
</dbReference>
<dbReference type="Pfam" id="PF17782">
    <property type="entry name" value="WHD_DprA"/>
    <property type="match status" value="1"/>
</dbReference>
<evidence type="ECO:0000259" key="3">
    <source>
        <dbReference type="Pfam" id="PF17782"/>
    </source>
</evidence>
<dbReference type="Pfam" id="PF02481">
    <property type="entry name" value="DNA_processg_A"/>
    <property type="match status" value="1"/>
</dbReference>
<dbReference type="PANTHER" id="PTHR43022:SF1">
    <property type="entry name" value="PROTEIN SMF"/>
    <property type="match status" value="1"/>
</dbReference>
<organism evidence="5 6">
    <name type="scientific">Chimaeribacter coloradensis</name>
    <dbReference type="NCBI Taxonomy" id="2060068"/>
    <lineage>
        <taxon>Bacteria</taxon>
        <taxon>Pseudomonadati</taxon>
        <taxon>Pseudomonadota</taxon>
        <taxon>Gammaproteobacteria</taxon>
        <taxon>Enterobacterales</taxon>
        <taxon>Yersiniaceae</taxon>
        <taxon>Chimaeribacter</taxon>
    </lineage>
</organism>
<feature type="domain" description="Smf/DprA SAM" evidence="4">
    <location>
        <begin position="1"/>
        <end position="64"/>
    </location>
</feature>
<protein>
    <submittedName>
        <fullName evidence="5">DNA-protecting protein DprA</fullName>
    </submittedName>
</protein>
<dbReference type="PANTHER" id="PTHR43022">
    <property type="entry name" value="PROTEIN SMF"/>
    <property type="match status" value="1"/>
</dbReference>
<accession>A0A2N5DUF0</accession>
<proteinExistence type="inferred from homology"/>
<dbReference type="RefSeq" id="WP_101826683.1">
    <property type="nucleotide sequence ID" value="NZ_PJZH01000031.1"/>
</dbReference>
<dbReference type="EMBL" id="PJZH01000031">
    <property type="protein sequence ID" value="PLR30424.1"/>
    <property type="molecule type" value="Genomic_DNA"/>
</dbReference>
<sequence>MTQEEIWLRLAAIRGLRNKNRITVAHGLPADCRLTASLLQQCGLTQEQAHSFLHIPSQTLAAALSWLAEPGNQMLTIDDPAYPFLLTQIADPPPILFIAGKVSVLETPQISIVGSRQCSAYGEFWGNYFAGGLVHCGYTITSGLALGIDGIAHQAALDTEGHTIAVLGCGLAHTHPRRHQRLRAQIIERGGAIISELLPSEPAMPVHFPRRNRIISGLSRGTLVVEASLRSGSLITARCALEQGREVFALPGALGTDFSAGTHWLIQQGAYLVTEPKDIAEVVGSGLQWLPAGAEGDEKDSPRIVNGSQQELNICAQDSEVELPFADVLANVGYEVTPVDVVAERAGQPVPDVVVKLLDLELAGWIAAVSGGYVRTRRAGHVRRTNVLV</sequence>
<comment type="similarity">
    <text evidence="1">Belongs to the DprA/Smf family.</text>
</comment>
<dbReference type="Proteomes" id="UP000234503">
    <property type="component" value="Unassembled WGS sequence"/>
</dbReference>
<dbReference type="NCBIfam" id="NF008007">
    <property type="entry name" value="PRK10736.1"/>
    <property type="match status" value="1"/>
</dbReference>
<dbReference type="GO" id="GO:0009294">
    <property type="term" value="P:DNA-mediated transformation"/>
    <property type="evidence" value="ECO:0007669"/>
    <property type="project" value="InterPro"/>
</dbReference>
<evidence type="ECO:0000259" key="2">
    <source>
        <dbReference type="Pfam" id="PF02481"/>
    </source>
</evidence>
<keyword evidence="6" id="KW-1185">Reference proteome</keyword>
<dbReference type="InterPro" id="IPR003488">
    <property type="entry name" value="DprA"/>
</dbReference>
<dbReference type="InterPro" id="IPR057338">
    <property type="entry name" value="DprA_SAM"/>
</dbReference>
<feature type="domain" description="Smf/DprA SLOG" evidence="2">
    <location>
        <begin position="73"/>
        <end position="282"/>
    </location>
</feature>
<dbReference type="NCBIfam" id="TIGR00732">
    <property type="entry name" value="dprA"/>
    <property type="match status" value="1"/>
</dbReference>
<dbReference type="InterPro" id="IPR057666">
    <property type="entry name" value="DrpA_SLOG"/>
</dbReference>
<evidence type="ECO:0000259" key="4">
    <source>
        <dbReference type="Pfam" id="PF25317"/>
    </source>
</evidence>
<dbReference type="OrthoDB" id="9785707at2"/>
<dbReference type="Gene3D" id="3.40.50.450">
    <property type="match status" value="1"/>
</dbReference>
<feature type="domain" description="DprA winged helix" evidence="3">
    <location>
        <begin position="326"/>
        <end position="372"/>
    </location>
</feature>
<evidence type="ECO:0000313" key="5">
    <source>
        <dbReference type="EMBL" id="PLR30424.1"/>
    </source>
</evidence>
<name>A0A2N5DUF0_9GAMM</name>